<reference evidence="1" key="2">
    <citation type="journal article" date="2024" name="Plant">
        <title>Genomic evolution and insights into agronomic trait innovations of Sesamum species.</title>
        <authorList>
            <person name="Miao H."/>
            <person name="Wang L."/>
            <person name="Qu L."/>
            <person name="Liu H."/>
            <person name="Sun Y."/>
            <person name="Le M."/>
            <person name="Wang Q."/>
            <person name="Wei S."/>
            <person name="Zheng Y."/>
            <person name="Lin W."/>
            <person name="Duan Y."/>
            <person name="Cao H."/>
            <person name="Xiong S."/>
            <person name="Wang X."/>
            <person name="Wei L."/>
            <person name="Li C."/>
            <person name="Ma Q."/>
            <person name="Ju M."/>
            <person name="Zhao R."/>
            <person name="Li G."/>
            <person name="Mu C."/>
            <person name="Tian Q."/>
            <person name="Mei H."/>
            <person name="Zhang T."/>
            <person name="Gao T."/>
            <person name="Zhang H."/>
        </authorList>
    </citation>
    <scope>NUCLEOTIDE SEQUENCE</scope>
    <source>
        <strain evidence="1">G01</strain>
    </source>
</reference>
<dbReference type="AlphaFoldDB" id="A0AAW2RLZ8"/>
<name>A0AAW2RLZ8_9LAMI</name>
<evidence type="ECO:0000313" key="1">
    <source>
        <dbReference type="EMBL" id="KAL0381290.1"/>
    </source>
</evidence>
<accession>A0AAW2RLZ8</accession>
<organism evidence="1">
    <name type="scientific">Sesamum angustifolium</name>
    <dbReference type="NCBI Taxonomy" id="2727405"/>
    <lineage>
        <taxon>Eukaryota</taxon>
        <taxon>Viridiplantae</taxon>
        <taxon>Streptophyta</taxon>
        <taxon>Embryophyta</taxon>
        <taxon>Tracheophyta</taxon>
        <taxon>Spermatophyta</taxon>
        <taxon>Magnoliopsida</taxon>
        <taxon>eudicotyledons</taxon>
        <taxon>Gunneridae</taxon>
        <taxon>Pentapetalae</taxon>
        <taxon>asterids</taxon>
        <taxon>lamiids</taxon>
        <taxon>Lamiales</taxon>
        <taxon>Pedaliaceae</taxon>
        <taxon>Sesamum</taxon>
    </lineage>
</organism>
<dbReference type="EMBL" id="JACGWK010000001">
    <property type="protein sequence ID" value="KAL0381290.1"/>
    <property type="molecule type" value="Genomic_DNA"/>
</dbReference>
<proteinExistence type="predicted"/>
<reference evidence="1" key="1">
    <citation type="submission" date="2020-06" db="EMBL/GenBank/DDBJ databases">
        <authorList>
            <person name="Li T."/>
            <person name="Hu X."/>
            <person name="Zhang T."/>
            <person name="Song X."/>
            <person name="Zhang H."/>
            <person name="Dai N."/>
            <person name="Sheng W."/>
            <person name="Hou X."/>
            <person name="Wei L."/>
        </authorList>
    </citation>
    <scope>NUCLEOTIDE SEQUENCE</scope>
    <source>
        <strain evidence="1">G01</strain>
        <tissue evidence="1">Leaf</tissue>
    </source>
</reference>
<evidence type="ECO:0008006" key="2">
    <source>
        <dbReference type="Google" id="ProtNLM"/>
    </source>
</evidence>
<gene>
    <name evidence="1" type="ORF">Sangu_0193300</name>
</gene>
<sequence length="71" mass="7802">MFRGDLEAASWKCQRELEARDGDRSLLALPDMSKPFVVKTDVSDIALVILMQAATQLPLRARSLKLSSGAI</sequence>
<protein>
    <recommendedName>
        <fullName evidence="2">Reverse transcriptase/retrotransposon-derived protein RNase H-like domain-containing protein</fullName>
    </recommendedName>
</protein>
<comment type="caution">
    <text evidence="1">The sequence shown here is derived from an EMBL/GenBank/DDBJ whole genome shotgun (WGS) entry which is preliminary data.</text>
</comment>